<dbReference type="AlphaFoldDB" id="A0A553JSA1"/>
<dbReference type="Proteomes" id="UP000318126">
    <property type="component" value="Unassembled WGS sequence"/>
</dbReference>
<evidence type="ECO:0000313" key="1">
    <source>
        <dbReference type="EMBL" id="TRY15328.1"/>
    </source>
</evidence>
<name>A0A553JSA1_SHEHA</name>
<dbReference type="RefSeq" id="WP_143563758.1">
    <property type="nucleotide sequence ID" value="NZ_BMPL01000004.1"/>
</dbReference>
<comment type="caution">
    <text evidence="1">The sequence shown here is derived from an EMBL/GenBank/DDBJ whole genome shotgun (WGS) entry which is preliminary data.</text>
</comment>
<accession>A0A553JSA1</accession>
<organism evidence="1 2">
    <name type="scientific">Shewanella hanedai</name>
    <name type="common">Alteromonas hanedai</name>
    <dbReference type="NCBI Taxonomy" id="25"/>
    <lineage>
        <taxon>Bacteria</taxon>
        <taxon>Pseudomonadati</taxon>
        <taxon>Pseudomonadota</taxon>
        <taxon>Gammaproteobacteria</taxon>
        <taxon>Alteromonadales</taxon>
        <taxon>Shewanellaceae</taxon>
        <taxon>Shewanella</taxon>
    </lineage>
</organism>
<keyword evidence="2" id="KW-1185">Reference proteome</keyword>
<dbReference type="EMBL" id="VKGK01000005">
    <property type="protein sequence ID" value="TRY15328.1"/>
    <property type="molecule type" value="Genomic_DNA"/>
</dbReference>
<proteinExistence type="predicted"/>
<gene>
    <name evidence="1" type="ORF">FN961_06580</name>
</gene>
<sequence>MSYALIDPSLLSVCESTWQDEKLRDEYLEHFFDIISSIDEEEGMTIAWTELMDELMWEPPHRLPWKQDKTWSQSLIPVIYKKLRHNFEYISPSNGNCTIIPKLVVDRADFYDEFCNMIPELYSSGYTPVICLGQSNIPSKTWFFNNGSTQLSPSPNYIISKDCFLKNINIENDMWPASSGDELLFRKAVLMKIQRDLDNKAVLFNFSFSKGFVKKISKVVESRDKILISVARRLILNSFETSKDPCLQDEALEGKKNERRLRVTPRPSSKRIHYEKDNIDIVFTMFFDAGEHDKGL</sequence>
<dbReference type="OrthoDB" id="9553460at2"/>
<protein>
    <submittedName>
        <fullName evidence="1">Uncharacterized protein</fullName>
    </submittedName>
</protein>
<reference evidence="2" key="1">
    <citation type="submission" date="2019-07" db="EMBL/GenBank/DDBJ databases">
        <title>Shewanella sp. YLB-08 draft genomic sequence.</title>
        <authorList>
            <person name="Yu L."/>
        </authorList>
    </citation>
    <scope>NUCLEOTIDE SEQUENCE [LARGE SCALE GENOMIC DNA]</scope>
    <source>
        <strain evidence="2">JCM 20706</strain>
    </source>
</reference>
<evidence type="ECO:0000313" key="2">
    <source>
        <dbReference type="Proteomes" id="UP000318126"/>
    </source>
</evidence>